<sequence>MSPPIWVLFGSGSVKEVFTFQTDLSNLDTLRSTLKEIEQVGPLGLVYHNAARIRRTEALTTPPEEIEDDFRTGNLSLYVIAQWAIPLLQASDHPAPSFFVTNSHLPEAPLPEVLSLSMSKASQQNMFMSLNKAFGKDIHFGLVKACGIVAPTKEKLNPSFIAGKAVELYEQERAKWELSVEIRE</sequence>
<evidence type="ECO:0000256" key="1">
    <source>
        <dbReference type="ARBA" id="ARBA00006484"/>
    </source>
</evidence>
<keyword evidence="4" id="KW-1185">Reference proteome</keyword>
<evidence type="ECO:0000256" key="2">
    <source>
        <dbReference type="ARBA" id="ARBA00023002"/>
    </source>
</evidence>
<organism evidence="3 4">
    <name type="scientific">Zasmidium cellare</name>
    <name type="common">Wine cellar mold</name>
    <name type="synonym">Racodium cellare</name>
    <dbReference type="NCBI Taxonomy" id="395010"/>
    <lineage>
        <taxon>Eukaryota</taxon>
        <taxon>Fungi</taxon>
        <taxon>Dikarya</taxon>
        <taxon>Ascomycota</taxon>
        <taxon>Pezizomycotina</taxon>
        <taxon>Dothideomycetes</taxon>
        <taxon>Dothideomycetidae</taxon>
        <taxon>Mycosphaerellales</taxon>
        <taxon>Mycosphaerellaceae</taxon>
        <taxon>Zasmidium</taxon>
    </lineage>
</organism>
<protein>
    <submittedName>
        <fullName evidence="3">Uncharacterized protein</fullName>
    </submittedName>
</protein>
<comment type="similarity">
    <text evidence="1">Belongs to the short-chain dehydrogenases/reductases (SDR) family.</text>
</comment>
<gene>
    <name evidence="3" type="ORF">PRZ48_008406</name>
</gene>
<comment type="caution">
    <text evidence="3">The sequence shown here is derived from an EMBL/GenBank/DDBJ whole genome shotgun (WGS) entry which is preliminary data.</text>
</comment>
<proteinExistence type="inferred from homology"/>
<reference evidence="3 4" key="1">
    <citation type="journal article" date="2023" name="G3 (Bethesda)">
        <title>A chromosome-level genome assembly of Zasmidium syzygii isolated from banana leaves.</title>
        <authorList>
            <person name="van Westerhoven A.C."/>
            <person name="Mehrabi R."/>
            <person name="Talebi R."/>
            <person name="Steentjes M.B.F."/>
            <person name="Corcolon B."/>
            <person name="Chong P.A."/>
            <person name="Kema G.H.J."/>
            <person name="Seidl M.F."/>
        </authorList>
    </citation>
    <scope>NUCLEOTIDE SEQUENCE [LARGE SCALE GENOMIC DNA]</scope>
    <source>
        <strain evidence="3 4">P124</strain>
    </source>
</reference>
<name>A0ABR0EFS2_ZASCE</name>
<dbReference type="Proteomes" id="UP001305779">
    <property type="component" value="Unassembled WGS sequence"/>
</dbReference>
<dbReference type="EMBL" id="JAXOVC010000006">
    <property type="protein sequence ID" value="KAK4500219.1"/>
    <property type="molecule type" value="Genomic_DNA"/>
</dbReference>
<dbReference type="InterPro" id="IPR036291">
    <property type="entry name" value="NAD(P)-bd_dom_sf"/>
</dbReference>
<dbReference type="PANTHER" id="PTHR43669:SF3">
    <property type="entry name" value="ALCOHOL DEHYDROGENASE, PUTATIVE (AFU_ORTHOLOGUE AFUA_3G03445)-RELATED"/>
    <property type="match status" value="1"/>
</dbReference>
<accession>A0ABR0EFS2</accession>
<dbReference type="Gene3D" id="3.40.50.720">
    <property type="entry name" value="NAD(P)-binding Rossmann-like Domain"/>
    <property type="match status" value="1"/>
</dbReference>
<evidence type="ECO:0000313" key="4">
    <source>
        <dbReference type="Proteomes" id="UP001305779"/>
    </source>
</evidence>
<dbReference type="PANTHER" id="PTHR43669">
    <property type="entry name" value="5-KETO-D-GLUCONATE 5-REDUCTASE"/>
    <property type="match status" value="1"/>
</dbReference>
<evidence type="ECO:0000313" key="3">
    <source>
        <dbReference type="EMBL" id="KAK4500219.1"/>
    </source>
</evidence>
<keyword evidence="2" id="KW-0560">Oxidoreductase</keyword>
<dbReference type="SUPFAM" id="SSF51735">
    <property type="entry name" value="NAD(P)-binding Rossmann-fold domains"/>
    <property type="match status" value="1"/>
</dbReference>